<dbReference type="SUPFAM" id="SSF47616">
    <property type="entry name" value="GST C-terminal domain-like"/>
    <property type="match status" value="1"/>
</dbReference>
<evidence type="ECO:0000259" key="1">
    <source>
        <dbReference type="PROSITE" id="PS50404"/>
    </source>
</evidence>
<dbReference type="GO" id="GO:0004364">
    <property type="term" value="F:glutathione transferase activity"/>
    <property type="evidence" value="ECO:0007669"/>
    <property type="project" value="UniProtKB-EC"/>
</dbReference>
<dbReference type="PROSITE" id="PS50405">
    <property type="entry name" value="GST_CTER"/>
    <property type="match status" value="1"/>
</dbReference>
<dbReference type="Gene3D" id="3.40.30.10">
    <property type="entry name" value="Glutaredoxin"/>
    <property type="match status" value="1"/>
</dbReference>
<dbReference type="Gene3D" id="1.20.1050.10">
    <property type="match status" value="1"/>
</dbReference>
<dbReference type="InterPro" id="IPR004046">
    <property type="entry name" value="GST_C"/>
</dbReference>
<organism evidence="3 4">
    <name type="scientific">Burkholderia cepacia GG4</name>
    <dbReference type="NCBI Taxonomy" id="1009846"/>
    <lineage>
        <taxon>Bacteria</taxon>
        <taxon>Pseudomonadati</taxon>
        <taxon>Pseudomonadota</taxon>
        <taxon>Betaproteobacteria</taxon>
        <taxon>Burkholderiales</taxon>
        <taxon>Burkholderiaceae</taxon>
        <taxon>Burkholderia</taxon>
        <taxon>Burkholderia cepacia complex</taxon>
    </lineage>
</organism>
<dbReference type="SUPFAM" id="SSF52833">
    <property type="entry name" value="Thioredoxin-like"/>
    <property type="match status" value="1"/>
</dbReference>
<dbReference type="Pfam" id="PF14497">
    <property type="entry name" value="GST_C_3"/>
    <property type="match status" value="1"/>
</dbReference>
<name>A0A9W3K769_BURCE</name>
<dbReference type="CDD" id="cd03057">
    <property type="entry name" value="GST_N_Beta"/>
    <property type="match status" value="1"/>
</dbReference>
<dbReference type="InterPro" id="IPR036249">
    <property type="entry name" value="Thioredoxin-like_sf"/>
</dbReference>
<evidence type="ECO:0000313" key="3">
    <source>
        <dbReference type="EMBL" id="AFQ51988.1"/>
    </source>
</evidence>
<dbReference type="PROSITE" id="PS50404">
    <property type="entry name" value="GST_NTER"/>
    <property type="match status" value="1"/>
</dbReference>
<dbReference type="SFLD" id="SFLDG00358">
    <property type="entry name" value="Main_(cytGST)"/>
    <property type="match status" value="1"/>
</dbReference>
<keyword evidence="3" id="KW-0808">Transferase</keyword>
<evidence type="ECO:0000259" key="2">
    <source>
        <dbReference type="PROSITE" id="PS50405"/>
    </source>
</evidence>
<dbReference type="Proteomes" id="UP000032866">
    <property type="component" value="Chromosome 2"/>
</dbReference>
<sequence>MQAMETTLKLFYYPGNASMAPHFVLEEIGKPFELAFVDRTRDQHKSPEYLALNPNGLIPVLVDGDLVLYETAAICLHLADTHPEQRLAPALGTLERARFYKWLMWLTNTLQATLIAYFYPERWVDAGNAAGAAQVKAHAEEKVTTLLDLLEEQLDASGGPWLLGAHYTVLDPYALMLCRWTRGFTEPARQRPRLSDYLQQVLARPAIQRALKTEGLAAPWV</sequence>
<dbReference type="EMBL" id="CP003775">
    <property type="protein sequence ID" value="AFQ51988.1"/>
    <property type="molecule type" value="Genomic_DNA"/>
</dbReference>
<dbReference type="SFLD" id="SFLDG01150">
    <property type="entry name" value="Main.1:_Beta-like"/>
    <property type="match status" value="1"/>
</dbReference>
<dbReference type="InterPro" id="IPR004045">
    <property type="entry name" value="Glutathione_S-Trfase_N"/>
</dbReference>
<reference evidence="3 4" key="1">
    <citation type="journal article" date="2012" name="J. Bacteriol.">
        <title>Complete Genome Sequence of Burkholderia sp. Strain GG4, a Betaproteobacterium That Reduces 3-Oxo-N-Acylhomoserine Lactones and Produces Different N-Acylhomoserine Lactones.</title>
        <authorList>
            <person name="Hong K.W."/>
            <person name="Koh C.L."/>
            <person name="Sam C.K."/>
            <person name="Yin W.F."/>
            <person name="Chan K.G."/>
        </authorList>
    </citation>
    <scope>NUCLEOTIDE SEQUENCE [LARGE SCALE GENOMIC DNA]</scope>
    <source>
        <strain evidence="3 4">GG4</strain>
    </source>
</reference>
<dbReference type="CDD" id="cd03188">
    <property type="entry name" value="GST_C_Beta"/>
    <property type="match status" value="1"/>
</dbReference>
<evidence type="ECO:0000313" key="4">
    <source>
        <dbReference type="Proteomes" id="UP000032866"/>
    </source>
</evidence>
<proteinExistence type="predicted"/>
<protein>
    <submittedName>
        <fullName evidence="3">Glutathione S-transferase-like protein</fullName>
        <ecNumber evidence="3">2.5.1.18</ecNumber>
    </submittedName>
</protein>
<feature type="domain" description="GST C-terminal" evidence="2">
    <location>
        <begin position="92"/>
        <end position="220"/>
    </location>
</feature>
<dbReference type="SFLD" id="SFLDS00019">
    <property type="entry name" value="Glutathione_Transferase_(cytos"/>
    <property type="match status" value="1"/>
</dbReference>
<dbReference type="PANTHER" id="PTHR44051">
    <property type="entry name" value="GLUTATHIONE S-TRANSFERASE-RELATED"/>
    <property type="match status" value="1"/>
</dbReference>
<dbReference type="InterPro" id="IPR010987">
    <property type="entry name" value="Glutathione-S-Trfase_C-like"/>
</dbReference>
<dbReference type="EC" id="2.5.1.18" evidence="3"/>
<dbReference type="KEGG" id="bct:GEM_5604"/>
<feature type="domain" description="GST N-terminal" evidence="1">
    <location>
        <begin position="6"/>
        <end position="86"/>
    </location>
</feature>
<dbReference type="AlphaFoldDB" id="A0A9W3K769"/>
<dbReference type="InterPro" id="IPR040079">
    <property type="entry name" value="Glutathione_S-Trfase"/>
</dbReference>
<gene>
    <name evidence="3" type="ORF">GEM_5604</name>
</gene>
<dbReference type="PANTHER" id="PTHR44051:SF8">
    <property type="entry name" value="GLUTATHIONE S-TRANSFERASE GSTA"/>
    <property type="match status" value="1"/>
</dbReference>
<dbReference type="InterPro" id="IPR036282">
    <property type="entry name" value="Glutathione-S-Trfase_C_sf"/>
</dbReference>
<accession>A0A9W3K769</accession>
<dbReference type="Pfam" id="PF02798">
    <property type="entry name" value="GST_N"/>
    <property type="match status" value="1"/>
</dbReference>